<evidence type="ECO:0000313" key="2">
    <source>
        <dbReference type="EMBL" id="GFO48874.1"/>
    </source>
</evidence>
<name>A0AAV4DXR8_9GAST</name>
<proteinExistence type="predicted"/>
<dbReference type="EMBL" id="BLXT01008455">
    <property type="protein sequence ID" value="GFO48874.1"/>
    <property type="molecule type" value="Genomic_DNA"/>
</dbReference>
<accession>A0AAV4DXR8</accession>
<keyword evidence="3" id="KW-1185">Reference proteome</keyword>
<evidence type="ECO:0000256" key="1">
    <source>
        <dbReference type="SAM" id="MobiDB-lite"/>
    </source>
</evidence>
<organism evidence="2 3">
    <name type="scientific">Plakobranchus ocellatus</name>
    <dbReference type="NCBI Taxonomy" id="259542"/>
    <lineage>
        <taxon>Eukaryota</taxon>
        <taxon>Metazoa</taxon>
        <taxon>Spiralia</taxon>
        <taxon>Lophotrochozoa</taxon>
        <taxon>Mollusca</taxon>
        <taxon>Gastropoda</taxon>
        <taxon>Heterobranchia</taxon>
        <taxon>Euthyneura</taxon>
        <taxon>Panpulmonata</taxon>
        <taxon>Sacoglossa</taxon>
        <taxon>Placobranchoidea</taxon>
        <taxon>Plakobranchidae</taxon>
        <taxon>Plakobranchus</taxon>
    </lineage>
</organism>
<reference evidence="2 3" key="1">
    <citation type="journal article" date="2021" name="Elife">
        <title>Chloroplast acquisition without the gene transfer in kleptoplastic sea slugs, Plakobranchus ocellatus.</title>
        <authorList>
            <person name="Maeda T."/>
            <person name="Takahashi S."/>
            <person name="Yoshida T."/>
            <person name="Shimamura S."/>
            <person name="Takaki Y."/>
            <person name="Nagai Y."/>
            <person name="Toyoda A."/>
            <person name="Suzuki Y."/>
            <person name="Arimoto A."/>
            <person name="Ishii H."/>
            <person name="Satoh N."/>
            <person name="Nishiyama T."/>
            <person name="Hasebe M."/>
            <person name="Maruyama T."/>
            <person name="Minagawa J."/>
            <person name="Obokata J."/>
            <person name="Shigenobu S."/>
        </authorList>
    </citation>
    <scope>NUCLEOTIDE SEQUENCE [LARGE SCALE GENOMIC DNA]</scope>
</reference>
<protein>
    <submittedName>
        <fullName evidence="2">Uncharacterized protein</fullName>
    </submittedName>
</protein>
<gene>
    <name evidence="2" type="ORF">PoB_007537900</name>
</gene>
<dbReference type="AlphaFoldDB" id="A0AAV4DXR8"/>
<evidence type="ECO:0000313" key="3">
    <source>
        <dbReference type="Proteomes" id="UP000735302"/>
    </source>
</evidence>
<comment type="caution">
    <text evidence="2">The sequence shown here is derived from an EMBL/GenBank/DDBJ whole genome shotgun (WGS) entry which is preliminary data.</text>
</comment>
<sequence length="102" mass="11154">MISGFQTLRQARPRIAGLEPATEGSPQILGQVRCPLCHQRSKKKRTERWACPQHSDLKLSGPPSSQGANGGARTCNRSFLGDLMADSVVTMQRTSPFLYGLI</sequence>
<dbReference type="Proteomes" id="UP000735302">
    <property type="component" value="Unassembled WGS sequence"/>
</dbReference>
<feature type="region of interest" description="Disordered" evidence="1">
    <location>
        <begin position="48"/>
        <end position="73"/>
    </location>
</feature>